<evidence type="ECO:0000256" key="1">
    <source>
        <dbReference type="ARBA" id="ARBA00023015"/>
    </source>
</evidence>
<keyword evidence="3" id="KW-0804">Transcription</keyword>
<dbReference type="InterPro" id="IPR001034">
    <property type="entry name" value="DeoR_HTH"/>
</dbReference>
<dbReference type="PRINTS" id="PR00037">
    <property type="entry name" value="HTHLACR"/>
</dbReference>
<evidence type="ECO:0000259" key="4">
    <source>
        <dbReference type="PROSITE" id="PS51000"/>
    </source>
</evidence>
<dbReference type="SMART" id="SM01134">
    <property type="entry name" value="DeoRC"/>
    <property type="match status" value="1"/>
</dbReference>
<keyword evidence="1" id="KW-0805">Transcription regulation</keyword>
<dbReference type="EMBL" id="JAFMPY010000002">
    <property type="protein sequence ID" value="MBO0902448.1"/>
    <property type="molecule type" value="Genomic_DNA"/>
</dbReference>
<dbReference type="PANTHER" id="PTHR30363:SF55">
    <property type="entry name" value="HTH-TYPE TRANSCRIPTIONAL REGULATOR ULAR"/>
    <property type="match status" value="1"/>
</dbReference>
<gene>
    <name evidence="5" type="ORF">J1C47_02235</name>
</gene>
<dbReference type="Pfam" id="PF08220">
    <property type="entry name" value="HTH_DeoR"/>
    <property type="match status" value="1"/>
</dbReference>
<dbReference type="InterPro" id="IPR014036">
    <property type="entry name" value="DeoR-like_C"/>
</dbReference>
<organism evidence="5 6">
    <name type="scientific">Jiella sonneratiae</name>
    <dbReference type="NCBI Taxonomy" id="2816856"/>
    <lineage>
        <taxon>Bacteria</taxon>
        <taxon>Pseudomonadati</taxon>
        <taxon>Pseudomonadota</taxon>
        <taxon>Alphaproteobacteria</taxon>
        <taxon>Hyphomicrobiales</taxon>
        <taxon>Aurantimonadaceae</taxon>
        <taxon>Jiella</taxon>
    </lineage>
</organism>
<comment type="caution">
    <text evidence="5">The sequence shown here is derived from an EMBL/GenBank/DDBJ whole genome shotgun (WGS) entry which is preliminary data.</text>
</comment>
<name>A0ABS3IYG7_9HYPH</name>
<dbReference type="RefSeq" id="WP_207349109.1">
    <property type="nucleotide sequence ID" value="NZ_JAFMPY010000002.1"/>
</dbReference>
<dbReference type="SMART" id="SM00420">
    <property type="entry name" value="HTH_DEOR"/>
    <property type="match status" value="1"/>
</dbReference>
<protein>
    <submittedName>
        <fullName evidence="5">DeoR/GlpR transcriptional regulator</fullName>
    </submittedName>
</protein>
<evidence type="ECO:0000256" key="2">
    <source>
        <dbReference type="ARBA" id="ARBA00023125"/>
    </source>
</evidence>
<feature type="domain" description="HTH deoR-type" evidence="4">
    <location>
        <begin position="3"/>
        <end position="58"/>
    </location>
</feature>
<keyword evidence="2" id="KW-0238">DNA-binding</keyword>
<dbReference type="InterPro" id="IPR018356">
    <property type="entry name" value="Tscrpt_reg_HTH_DeoR_CS"/>
</dbReference>
<dbReference type="InterPro" id="IPR036388">
    <property type="entry name" value="WH-like_DNA-bd_sf"/>
</dbReference>
<reference evidence="5 6" key="1">
    <citation type="submission" date="2021-03" db="EMBL/GenBank/DDBJ databases">
        <title>Whole genome sequence of Jiella sp. MQZ13P-4.</title>
        <authorList>
            <person name="Tuo L."/>
        </authorList>
    </citation>
    <scope>NUCLEOTIDE SEQUENCE [LARGE SCALE GENOMIC DNA]</scope>
    <source>
        <strain evidence="5 6">MQZ13P-4</strain>
    </source>
</reference>
<dbReference type="SUPFAM" id="SSF100950">
    <property type="entry name" value="NagB/RpiA/CoA transferase-like"/>
    <property type="match status" value="1"/>
</dbReference>
<evidence type="ECO:0000313" key="6">
    <source>
        <dbReference type="Proteomes" id="UP000664288"/>
    </source>
</evidence>
<dbReference type="Gene3D" id="1.10.10.10">
    <property type="entry name" value="Winged helix-like DNA-binding domain superfamily/Winged helix DNA-binding domain"/>
    <property type="match status" value="1"/>
</dbReference>
<dbReference type="InterPro" id="IPR037171">
    <property type="entry name" value="NagB/RpiA_transferase-like"/>
</dbReference>
<dbReference type="Pfam" id="PF00455">
    <property type="entry name" value="DeoRC"/>
    <property type="match status" value="1"/>
</dbReference>
<evidence type="ECO:0000256" key="3">
    <source>
        <dbReference type="ARBA" id="ARBA00023163"/>
    </source>
</evidence>
<dbReference type="SUPFAM" id="SSF46785">
    <property type="entry name" value="Winged helix' DNA-binding domain"/>
    <property type="match status" value="1"/>
</dbReference>
<dbReference type="PANTHER" id="PTHR30363">
    <property type="entry name" value="HTH-TYPE TRANSCRIPTIONAL REGULATOR SRLR-RELATED"/>
    <property type="match status" value="1"/>
</dbReference>
<accession>A0ABS3IYG7</accession>
<dbReference type="InterPro" id="IPR036390">
    <property type="entry name" value="WH_DNA-bd_sf"/>
</dbReference>
<proteinExistence type="predicted"/>
<dbReference type="PROSITE" id="PS00894">
    <property type="entry name" value="HTH_DEOR_1"/>
    <property type="match status" value="1"/>
</dbReference>
<sequence>MVESERQERICDVLRERSFATVRDLQAMFGVSPATIRRDIDKLNETGAARKVHGGVSAVETVSQRLAARSYDENRDVAVEAKRAIARAAEALVEDGDSIIVNAGSTCFEFGIRLAQRSLGVYTNSMPLAAALGRNAVCQLVVAGGTLYREPGILHDVNAGPPAFFASKYFLGAHGLGPGGVLESHPLLVKAIGELASRADEIVILADSRKFALRPRFAVLPLERVGTLVTDDGLSDRNARMLEDEGVAIVVAATARAAGR</sequence>
<keyword evidence="6" id="KW-1185">Reference proteome</keyword>
<dbReference type="Proteomes" id="UP000664288">
    <property type="component" value="Unassembled WGS sequence"/>
</dbReference>
<dbReference type="InterPro" id="IPR050313">
    <property type="entry name" value="Carb_Metab_HTH_regulators"/>
</dbReference>
<dbReference type="PROSITE" id="PS51000">
    <property type="entry name" value="HTH_DEOR_2"/>
    <property type="match status" value="1"/>
</dbReference>
<evidence type="ECO:0000313" key="5">
    <source>
        <dbReference type="EMBL" id="MBO0902448.1"/>
    </source>
</evidence>